<keyword evidence="9" id="KW-0926">Vacuole</keyword>
<dbReference type="InterPro" id="IPR057308">
    <property type="entry name" value="CHCR_PEP5_VPS11"/>
</dbReference>
<keyword evidence="2 9" id="KW-0813">Transport</keyword>
<dbReference type="GO" id="GO:0030674">
    <property type="term" value="F:protein-macromolecule adaptor activity"/>
    <property type="evidence" value="ECO:0007669"/>
    <property type="project" value="TreeGrafter"/>
</dbReference>
<dbReference type="PROSITE" id="PS50089">
    <property type="entry name" value="ZF_RING_2"/>
    <property type="match status" value="1"/>
</dbReference>
<feature type="repeat" description="CHCR" evidence="11">
    <location>
        <begin position="444"/>
        <end position="600"/>
    </location>
</feature>
<evidence type="ECO:0000256" key="7">
    <source>
        <dbReference type="ARBA" id="ARBA00023136"/>
    </source>
</evidence>
<dbReference type="EC" id="2.3.2.27" evidence="9"/>
<feature type="region of interest" description="Disordered" evidence="12">
    <location>
        <begin position="203"/>
        <end position="226"/>
    </location>
</feature>
<evidence type="ECO:0000313" key="15">
    <source>
        <dbReference type="Proteomes" id="UP000054564"/>
    </source>
</evidence>
<dbReference type="GO" id="GO:0007033">
    <property type="term" value="P:vacuole organization"/>
    <property type="evidence" value="ECO:0007669"/>
    <property type="project" value="TreeGrafter"/>
</dbReference>
<evidence type="ECO:0000256" key="10">
    <source>
        <dbReference type="PROSITE-ProRule" id="PRU00175"/>
    </source>
</evidence>
<dbReference type="Proteomes" id="UP000054564">
    <property type="component" value="Unassembled WGS sequence"/>
</dbReference>
<dbReference type="EMBL" id="AJIL01000010">
    <property type="protein sequence ID" value="KNF04840.1"/>
    <property type="molecule type" value="Genomic_DNA"/>
</dbReference>
<protein>
    <recommendedName>
        <fullName evidence="9">E3 ubiquitin-protein ligase PEP5</fullName>
        <ecNumber evidence="9">2.3.2.27</ecNumber>
    </recommendedName>
</protein>
<feature type="region of interest" description="Disordered" evidence="12">
    <location>
        <begin position="617"/>
        <end position="655"/>
    </location>
</feature>
<dbReference type="AlphaFoldDB" id="A0A0L0W0M6"/>
<dbReference type="InterPro" id="IPR000547">
    <property type="entry name" value="Clathrin_H-chain/VPS_repeat"/>
</dbReference>
<dbReference type="OrthoDB" id="26184at2759"/>
<keyword evidence="3" id="KW-0479">Metal-binding</keyword>
<dbReference type="PROSITE" id="PS50236">
    <property type="entry name" value="CHCR"/>
    <property type="match status" value="1"/>
</dbReference>
<evidence type="ECO:0000256" key="6">
    <source>
        <dbReference type="ARBA" id="ARBA00022927"/>
    </source>
</evidence>
<dbReference type="Gene3D" id="1.25.40.10">
    <property type="entry name" value="Tetratricopeptide repeat domain"/>
    <property type="match status" value="1"/>
</dbReference>
<keyword evidence="4 10" id="KW-0863">Zinc-finger</keyword>
<sequence length="1085" mass="121897">MPAKDSTTWRQFNFFNSYPLHSSADLASPPQLLSQPASIADIQPGFNKTIIAKLDGTISLLDNSLDQTRSWIAFPGGRTLFVKPTSINGLLISIGEEAGDSTPILKIWNLRHEDKHSSVPQLLGFSKIQTGNRPHPVTTLALSVNLSYLAIGLADGTVLLYRHLDQALVSAASITHINRPTPVLPKPKIIYSSPEPITGLGFRSPKPTSNQSSYFSSSQDPQPTTELITSSATTSKHTCLFIVTTAKVLCFFTAGGGRHSTQPIVIDDVGGDIGCSVMMENGDLILADQTALYVYGPEGRGACLAYDGLKSRLNCWGNYLVITSPPTITSGKNLNNQTEVSRVIVFDLQNRFIAFNALFSGTVSHVWAEWGELYILSSSVEVTRLVERSLTEKLSILYDKDLYVLATNVAKSTGSDLNELSEIYRRYGDYLYSKSDFEGAVQQYIHTIGVVQPSIVVRKFLDAQRISNLTSYLQELHARGVANADHTTLLLNCYTKLKDHAKLDDFIKANDKASRDSGDPLPFDLETAIRVCRQAGYFEPALYLAKQYHQDEEYLRIQVEDRGEWLDAVQFMRSLGHVGAEANLLRYGKPLLANLPEETTDLMIDVCSGVKLESNEQESLQVDSPTKKARSSSSRAYLPSSRPSSMVTPTSPPPSVQLVEKTTPFCLPSIREFFAFFIDQPHCFIRFLETIASRRWNEKMWEDSEDDEFSPTIKKPQIIIKESDHEEDNMTMNGPSDEEDREAVWGTLLELYLQTSTTAESGKTRNKKRRRALSLLRKGAEGDKLRYEPTQALIVCLTHDFVPGIVLLYDRLGMVEDILRFWIDRADLNSSNHEDQEEAKTEIFNTLDKYGDLHPELYPIVLRYLASSPQSINHQNPDSLSGLEKVLDHIDYHKILSPVHVIEILSKPNSKASIGTVKKYLLNQVLNQKNQINSDLNLINSYKNQIKKTNQDLINLNSKPKIFNLNNKCEVCFMGLDLPVVHFMCQHSFHQRCLGDQESCLKCLNQSKSNSKEDDSGHHQRVIEHDEAMKEMMNLIRNNKSFIDPDHNLNQGENRIENHRFFVEQVREADDPFGFIASSFSKGLL</sequence>
<comment type="catalytic activity">
    <reaction evidence="9">
        <text>S-ubiquitinyl-[E2 ubiquitin-conjugating enzyme]-L-cysteine + [acceptor protein]-L-lysine = [E2 ubiquitin-conjugating enzyme]-L-cysteine + N(6)-ubiquitinyl-[acceptor protein]-L-lysine.</text>
        <dbReference type="EC" id="2.3.2.27"/>
    </reaction>
</comment>
<keyword evidence="6 9" id="KW-0653">Protein transport</keyword>
<dbReference type="Pfam" id="PF23341">
    <property type="entry name" value="PEP5_VPS11_N"/>
    <property type="match status" value="1"/>
</dbReference>
<evidence type="ECO:0000256" key="8">
    <source>
        <dbReference type="ARBA" id="ARBA00029433"/>
    </source>
</evidence>
<dbReference type="GO" id="GO:0006904">
    <property type="term" value="P:vesicle docking involved in exocytosis"/>
    <property type="evidence" value="ECO:0007669"/>
    <property type="project" value="TreeGrafter"/>
</dbReference>
<evidence type="ECO:0000259" key="13">
    <source>
        <dbReference type="PROSITE" id="PS50089"/>
    </source>
</evidence>
<keyword evidence="15" id="KW-1185">Reference proteome</keyword>
<dbReference type="GO" id="GO:0008270">
    <property type="term" value="F:zinc ion binding"/>
    <property type="evidence" value="ECO:0007669"/>
    <property type="project" value="UniProtKB-KW"/>
</dbReference>
<dbReference type="InterPro" id="IPR036322">
    <property type="entry name" value="WD40_repeat_dom_sf"/>
</dbReference>
<evidence type="ECO:0000313" key="14">
    <source>
        <dbReference type="EMBL" id="KNF04840.1"/>
    </source>
</evidence>
<reference evidence="15" key="1">
    <citation type="submission" date="2014-03" db="EMBL/GenBank/DDBJ databases">
        <title>The Genome Sequence of Puccinia striiformis f. sp. tritici PST-78.</title>
        <authorList>
            <consortium name="The Broad Institute Genome Sequencing Platform"/>
            <person name="Cuomo C."/>
            <person name="Hulbert S."/>
            <person name="Chen X."/>
            <person name="Walker B."/>
            <person name="Young S.K."/>
            <person name="Zeng Q."/>
            <person name="Gargeya S."/>
            <person name="Fitzgerald M."/>
            <person name="Haas B."/>
            <person name="Abouelleil A."/>
            <person name="Alvarado L."/>
            <person name="Arachchi H.M."/>
            <person name="Berlin A.M."/>
            <person name="Chapman S.B."/>
            <person name="Goldberg J."/>
            <person name="Griggs A."/>
            <person name="Gujja S."/>
            <person name="Hansen M."/>
            <person name="Howarth C."/>
            <person name="Imamovic A."/>
            <person name="Larimer J."/>
            <person name="McCowan C."/>
            <person name="Montmayeur A."/>
            <person name="Murphy C."/>
            <person name="Neiman D."/>
            <person name="Pearson M."/>
            <person name="Priest M."/>
            <person name="Roberts A."/>
            <person name="Saif S."/>
            <person name="Shea T."/>
            <person name="Sisk P."/>
            <person name="Sykes S."/>
            <person name="Wortman J."/>
            <person name="Nusbaum C."/>
            <person name="Birren B."/>
        </authorList>
    </citation>
    <scope>NUCLEOTIDE SEQUENCE [LARGE SCALE GENOMIC DNA]</scope>
    <source>
        <strain evidence="15">race PST-78</strain>
    </source>
</reference>
<keyword evidence="9" id="KW-0808">Transferase</keyword>
<keyword evidence="5" id="KW-0862">Zinc</keyword>
<dbReference type="GO" id="GO:0006886">
    <property type="term" value="P:intracellular protein transport"/>
    <property type="evidence" value="ECO:0007669"/>
    <property type="project" value="UniProtKB-UniRule"/>
</dbReference>
<dbReference type="Pfam" id="PF17122">
    <property type="entry name" value="zf-C3H2C3"/>
    <property type="match status" value="1"/>
</dbReference>
<dbReference type="PANTHER" id="PTHR23323">
    <property type="entry name" value="VACUOLAR PROTEIN SORTING-ASSOCIATED PROTEIN"/>
    <property type="match status" value="1"/>
</dbReference>
<comment type="subcellular location">
    <subcellularLocation>
        <location evidence="8">Endomembrane system</location>
        <topology evidence="8">Peripheral membrane protein</topology>
        <orientation evidence="8">Cytoplasmic side</orientation>
    </subcellularLocation>
    <subcellularLocation>
        <location evidence="9">Vacuole membrane</location>
        <topology evidence="9">Peripheral membrane protein</topology>
        <orientation evidence="9">Cytoplasmic side</orientation>
    </subcellularLocation>
</comment>
<evidence type="ECO:0000256" key="9">
    <source>
        <dbReference type="PIRNR" id="PIRNR007860"/>
    </source>
</evidence>
<organism evidence="14 15">
    <name type="scientific">Puccinia striiformis f. sp. tritici PST-78</name>
    <dbReference type="NCBI Taxonomy" id="1165861"/>
    <lineage>
        <taxon>Eukaryota</taxon>
        <taxon>Fungi</taxon>
        <taxon>Dikarya</taxon>
        <taxon>Basidiomycota</taxon>
        <taxon>Pucciniomycotina</taxon>
        <taxon>Pucciniomycetes</taxon>
        <taxon>Pucciniales</taxon>
        <taxon>Pucciniaceae</taxon>
        <taxon>Puccinia</taxon>
    </lineage>
</organism>
<comment type="subunit">
    <text evidence="9">Component of the homotypic vacuole fusion and vacuole protein sorting (HOPS) complex. Component of the class C core vacuole/endosome tethering (CORVET) complex.</text>
</comment>
<evidence type="ECO:0000256" key="12">
    <source>
        <dbReference type="SAM" id="MobiDB-lite"/>
    </source>
</evidence>
<gene>
    <name evidence="14" type="ORF">PSTG_01894</name>
</gene>
<dbReference type="GO" id="GO:0061630">
    <property type="term" value="F:ubiquitin protein ligase activity"/>
    <property type="evidence" value="ECO:0007669"/>
    <property type="project" value="UniProtKB-EC"/>
</dbReference>
<keyword evidence="9" id="KW-0833">Ubl conjugation pathway</keyword>
<proteinExistence type="inferred from homology"/>
<comment type="caution">
    <text evidence="14">The sequence shown here is derived from an EMBL/GenBank/DDBJ whole genome shotgun (WGS) entry which is preliminary data.</text>
</comment>
<dbReference type="GO" id="GO:0000329">
    <property type="term" value="C:fungal-type vacuole membrane"/>
    <property type="evidence" value="ECO:0007669"/>
    <property type="project" value="UniProtKB-UniRule"/>
</dbReference>
<name>A0A0L0W0M6_9BASI</name>
<dbReference type="GO" id="GO:0048284">
    <property type="term" value="P:organelle fusion"/>
    <property type="evidence" value="ECO:0007669"/>
    <property type="project" value="TreeGrafter"/>
</dbReference>
<dbReference type="GO" id="GO:0030897">
    <property type="term" value="C:HOPS complex"/>
    <property type="evidence" value="ECO:0007669"/>
    <property type="project" value="UniProtKB-UniRule"/>
</dbReference>
<comment type="similarity">
    <text evidence="1 9">Belongs to the VPS11 family.</text>
</comment>
<keyword evidence="7 9" id="KW-0472">Membrane</keyword>
<dbReference type="CDD" id="cd16688">
    <property type="entry name" value="RING-H2_Vps11"/>
    <property type="match status" value="1"/>
</dbReference>
<dbReference type="InterPro" id="IPR001841">
    <property type="entry name" value="Znf_RING"/>
</dbReference>
<evidence type="ECO:0000256" key="11">
    <source>
        <dbReference type="PROSITE-ProRule" id="PRU01006"/>
    </source>
</evidence>
<evidence type="ECO:0000256" key="3">
    <source>
        <dbReference type="ARBA" id="ARBA00022723"/>
    </source>
</evidence>
<dbReference type="PANTHER" id="PTHR23323:SF24">
    <property type="entry name" value="VACUOLAR PROTEIN SORTING-ASSOCIATED PROTEIN 11 HOMOLOG"/>
    <property type="match status" value="1"/>
</dbReference>
<accession>A0A0L0W0M6</accession>
<dbReference type="PIRSF" id="PIRSF007860">
    <property type="entry name" value="VPS11"/>
    <property type="match status" value="1"/>
</dbReference>
<dbReference type="InterPro" id="IPR016528">
    <property type="entry name" value="VPS11"/>
</dbReference>
<feature type="compositionally biased region" description="Low complexity" evidence="12">
    <location>
        <begin position="207"/>
        <end position="223"/>
    </location>
</feature>
<evidence type="ECO:0000256" key="2">
    <source>
        <dbReference type="ARBA" id="ARBA00022448"/>
    </source>
</evidence>
<evidence type="ECO:0000256" key="5">
    <source>
        <dbReference type="ARBA" id="ARBA00022833"/>
    </source>
</evidence>
<dbReference type="FunFam" id="1.25.40.10:FF:000903">
    <property type="entry name" value="E3 ubiquitin-protein ligase PEP5"/>
    <property type="match status" value="1"/>
</dbReference>
<dbReference type="SUPFAM" id="SSF50978">
    <property type="entry name" value="WD40 repeat-like"/>
    <property type="match status" value="1"/>
</dbReference>
<feature type="domain" description="RING-type" evidence="13">
    <location>
        <begin position="969"/>
        <end position="1003"/>
    </location>
</feature>
<dbReference type="GO" id="GO:0033263">
    <property type="term" value="C:CORVET complex"/>
    <property type="evidence" value="ECO:0007669"/>
    <property type="project" value="UniProtKB-UniRule"/>
</dbReference>
<dbReference type="Pfam" id="PF23356">
    <property type="entry name" value="TPR_PEP5_VPS11"/>
    <property type="match status" value="2"/>
</dbReference>
<dbReference type="STRING" id="1165861.A0A0L0W0M6"/>
<dbReference type="InterPro" id="IPR011990">
    <property type="entry name" value="TPR-like_helical_dom_sf"/>
</dbReference>
<evidence type="ECO:0000256" key="1">
    <source>
        <dbReference type="ARBA" id="ARBA00007070"/>
    </source>
</evidence>
<dbReference type="GO" id="GO:0007032">
    <property type="term" value="P:endosome organization"/>
    <property type="evidence" value="ECO:0007669"/>
    <property type="project" value="TreeGrafter"/>
</dbReference>
<dbReference type="InterPro" id="IPR057307">
    <property type="entry name" value="PEP5_VPS11_N"/>
</dbReference>
<feature type="compositionally biased region" description="Low complexity" evidence="12">
    <location>
        <begin position="631"/>
        <end position="649"/>
    </location>
</feature>
<evidence type="ECO:0000256" key="4">
    <source>
        <dbReference type="ARBA" id="ARBA00022771"/>
    </source>
</evidence>